<dbReference type="AlphaFoldDB" id="A0A3N2C7N2"/>
<dbReference type="InterPro" id="IPR029063">
    <property type="entry name" value="SAM-dependent_MTases_sf"/>
</dbReference>
<evidence type="ECO:0000259" key="2">
    <source>
        <dbReference type="Pfam" id="PF13649"/>
    </source>
</evidence>
<dbReference type="GO" id="GO:0008168">
    <property type="term" value="F:methyltransferase activity"/>
    <property type="evidence" value="ECO:0007669"/>
    <property type="project" value="UniProtKB-KW"/>
</dbReference>
<gene>
    <name evidence="3" type="ORF">EDD42_3633</name>
</gene>
<dbReference type="CDD" id="cd02440">
    <property type="entry name" value="AdoMet_MTases"/>
    <property type="match status" value="1"/>
</dbReference>
<keyword evidence="4" id="KW-1185">Reference proteome</keyword>
<evidence type="ECO:0000256" key="1">
    <source>
        <dbReference type="ARBA" id="ARBA00022679"/>
    </source>
</evidence>
<accession>A0A3N2C7N2</accession>
<keyword evidence="1" id="KW-0808">Transferase</keyword>
<sequence length="214" mass="22612">MTSEHEPAITDPAAFWEHRYSSRGQVWSGRPNAALEREVGELAPGTALELGSGEGADAVWLARQGWSVTAVDISPSALALGASTASEAGVADRITWVQADLVEWEPSASFDLVTATFLHSPVEFPREAVLRRAASAVAPGGTLLVVGHAGPPPWATEHIAHAHFPTPDEVHVSLELESTEWEVITAGLVARAAIGPDGEPAALDDSVLVLRRRP</sequence>
<dbReference type="Gene3D" id="3.40.50.150">
    <property type="entry name" value="Vaccinia Virus protein VP39"/>
    <property type="match status" value="1"/>
</dbReference>
<evidence type="ECO:0000313" key="3">
    <source>
        <dbReference type="EMBL" id="ROR83521.1"/>
    </source>
</evidence>
<dbReference type="SUPFAM" id="SSF53335">
    <property type="entry name" value="S-adenosyl-L-methionine-dependent methyltransferases"/>
    <property type="match status" value="1"/>
</dbReference>
<dbReference type="RefSeq" id="WP_085511342.1">
    <property type="nucleotide sequence ID" value="NZ_FXAP01000002.1"/>
</dbReference>
<dbReference type="Pfam" id="PF13649">
    <property type="entry name" value="Methyltransf_25"/>
    <property type="match status" value="1"/>
</dbReference>
<feature type="domain" description="Methyltransferase" evidence="2">
    <location>
        <begin position="48"/>
        <end position="141"/>
    </location>
</feature>
<dbReference type="GO" id="GO:0032259">
    <property type="term" value="P:methylation"/>
    <property type="evidence" value="ECO:0007669"/>
    <property type="project" value="UniProtKB-KW"/>
</dbReference>
<dbReference type="PANTHER" id="PTHR43861">
    <property type="entry name" value="TRANS-ACONITATE 2-METHYLTRANSFERASE-RELATED"/>
    <property type="match status" value="1"/>
</dbReference>
<evidence type="ECO:0000313" key="4">
    <source>
        <dbReference type="Proteomes" id="UP000266915"/>
    </source>
</evidence>
<protein>
    <submittedName>
        <fullName evidence="3">Ubiquinone/menaquinone biosynthesis C-methylase UbiE</fullName>
    </submittedName>
</protein>
<proteinExistence type="predicted"/>
<dbReference type="EMBL" id="RKHL01000001">
    <property type="protein sequence ID" value="ROR83521.1"/>
    <property type="molecule type" value="Genomic_DNA"/>
</dbReference>
<keyword evidence="3" id="KW-0830">Ubiquinone</keyword>
<comment type="caution">
    <text evidence="3">The sequence shown here is derived from an EMBL/GenBank/DDBJ whole genome shotgun (WGS) entry which is preliminary data.</text>
</comment>
<name>A0A3N2C7N2_9MICO</name>
<organism evidence="3 4">
    <name type="scientific">Plantibacter flavus</name>
    <dbReference type="NCBI Taxonomy" id="150123"/>
    <lineage>
        <taxon>Bacteria</taxon>
        <taxon>Bacillati</taxon>
        <taxon>Actinomycetota</taxon>
        <taxon>Actinomycetes</taxon>
        <taxon>Micrococcales</taxon>
        <taxon>Microbacteriaceae</taxon>
        <taxon>Plantibacter</taxon>
    </lineage>
</organism>
<keyword evidence="3" id="KW-0489">Methyltransferase</keyword>
<dbReference type="InterPro" id="IPR041698">
    <property type="entry name" value="Methyltransf_25"/>
</dbReference>
<reference evidence="3 4" key="1">
    <citation type="submission" date="2018-11" db="EMBL/GenBank/DDBJ databases">
        <title>Sequencing the genomes of 1000 actinobacteria strains.</title>
        <authorList>
            <person name="Klenk H.-P."/>
        </authorList>
    </citation>
    <scope>NUCLEOTIDE SEQUENCE [LARGE SCALE GENOMIC DNA]</scope>
    <source>
        <strain evidence="3 4">DSM 14012</strain>
    </source>
</reference>
<dbReference type="Proteomes" id="UP000266915">
    <property type="component" value="Unassembled WGS sequence"/>
</dbReference>